<feature type="compositionally biased region" description="Low complexity" evidence="1">
    <location>
        <begin position="264"/>
        <end position="277"/>
    </location>
</feature>
<organism evidence="2 3">
    <name type="scientific">Equus przewalskii</name>
    <name type="common">Przewalski's horse</name>
    <name type="synonym">Equus caballus przewalskii</name>
    <dbReference type="NCBI Taxonomy" id="9798"/>
    <lineage>
        <taxon>Eukaryota</taxon>
        <taxon>Metazoa</taxon>
        <taxon>Chordata</taxon>
        <taxon>Craniata</taxon>
        <taxon>Vertebrata</taxon>
        <taxon>Euteleostomi</taxon>
        <taxon>Mammalia</taxon>
        <taxon>Eutheria</taxon>
        <taxon>Laurasiatheria</taxon>
        <taxon>Perissodactyla</taxon>
        <taxon>Equidae</taxon>
        <taxon>Equus</taxon>
    </lineage>
</organism>
<evidence type="ECO:0000256" key="1">
    <source>
        <dbReference type="SAM" id="MobiDB-lite"/>
    </source>
</evidence>
<keyword evidence="2" id="KW-1185">Reference proteome</keyword>
<protein>
    <submittedName>
        <fullName evidence="3">Uncharacterized protein isoform X1</fullName>
    </submittedName>
</protein>
<feature type="compositionally biased region" description="Basic and acidic residues" evidence="1">
    <location>
        <begin position="316"/>
        <end position="327"/>
    </location>
</feature>
<dbReference type="PANTHER" id="PTHR38495:SF1">
    <property type="entry name" value="RIKEN CDNA 1700001K19 GENE"/>
    <property type="match status" value="1"/>
</dbReference>
<dbReference type="PANTHER" id="PTHR38495">
    <property type="entry name" value="MCG11474"/>
    <property type="match status" value="1"/>
</dbReference>
<dbReference type="RefSeq" id="XP_070449400.1">
    <property type="nucleotide sequence ID" value="XM_070593299.1"/>
</dbReference>
<evidence type="ECO:0000313" key="2">
    <source>
        <dbReference type="Proteomes" id="UP001652662"/>
    </source>
</evidence>
<feature type="region of interest" description="Disordered" evidence="1">
    <location>
        <begin position="1"/>
        <end position="55"/>
    </location>
</feature>
<reference evidence="3" key="1">
    <citation type="submission" date="2025-08" db="UniProtKB">
        <authorList>
            <consortium name="RefSeq"/>
        </authorList>
    </citation>
    <scope>IDENTIFICATION</scope>
    <source>
        <tissue evidence="3">Blood</tissue>
    </source>
</reference>
<proteinExistence type="predicted"/>
<dbReference type="GeneID" id="103556445"/>
<name>A0ABM4M9M6_EQUPR</name>
<evidence type="ECO:0000313" key="3">
    <source>
        <dbReference type="RefSeq" id="XP_070449400.1"/>
    </source>
</evidence>
<feature type="region of interest" description="Disordered" evidence="1">
    <location>
        <begin position="249"/>
        <end position="336"/>
    </location>
</feature>
<sequence>MCLPQQEEAPAHQEGPQAAEPRSCMGGSLPRGSEDGAPQEGLCHLMDSDTSPGALEGLTHKRQLLSSPKLALETSPPPAVCSLSSWMLLDSSEVRSPQGPLAMAGLRYGRPNCIRAAFGALSARAGFRKRQRNMLHRLKANHKKNHMDFVEGIWREFLDPYGDSEDTPGHSSYSFKDCFLGSVHCNVPSHTPKSRSPEEVNLEDPLSLKIPDLVKKAAGWAPASLGANDVDMQPVEASGAEARGWAARLPGAPEDTRMIGEVGGSKAASPLLPAAGAPQTGRHTQGRARVSQQVPRPPPRLGSERDKGPRLSLSKRKLELLLPEPEKSKRKRQYVA</sequence>
<gene>
    <name evidence="3" type="primary">LOC103556445</name>
</gene>
<accession>A0ABM4M9M6</accession>
<dbReference type="Proteomes" id="UP001652662">
    <property type="component" value="Chromosome 25"/>
</dbReference>